<proteinExistence type="predicted"/>
<dbReference type="EMBL" id="CP087977">
    <property type="protein sequence ID" value="UUZ43559.1"/>
    <property type="molecule type" value="Genomic_DNA"/>
</dbReference>
<protein>
    <submittedName>
        <fullName evidence="1">Uncharacterized protein</fullName>
    </submittedName>
</protein>
<evidence type="ECO:0000313" key="1">
    <source>
        <dbReference type="EMBL" id="UUZ43559.1"/>
    </source>
</evidence>
<organism evidence="1 2">
    <name type="scientific">Janibacter limosus</name>
    <dbReference type="NCBI Taxonomy" id="53458"/>
    <lineage>
        <taxon>Bacteria</taxon>
        <taxon>Bacillati</taxon>
        <taxon>Actinomycetota</taxon>
        <taxon>Actinomycetes</taxon>
        <taxon>Micrococcales</taxon>
        <taxon>Intrasporangiaceae</taxon>
        <taxon>Janibacter</taxon>
    </lineage>
</organism>
<reference evidence="1" key="1">
    <citation type="submission" date="2021-11" db="EMBL/GenBank/DDBJ databases">
        <title>Study of the species diversity of bacterial strains isolated from a unique natural object - Shulgan-Tash cave (Bashkiria).</title>
        <authorList>
            <person name="Sazanova A.L."/>
            <person name="Chirak E.R."/>
            <person name="Safronova V.I."/>
        </authorList>
    </citation>
    <scope>NUCLEOTIDE SEQUENCE</scope>
    <source>
        <strain evidence="1">P1</strain>
    </source>
</reference>
<gene>
    <name evidence="1" type="ORF">LP422_11150</name>
</gene>
<accession>A0AC61U0L4</accession>
<sequence>MSTYQIPMESAPTRDPGVGLGSTIGALAGLLGPVLLGLLVWVAFAVSSDSDAAVLVAVLVVIAVVTLPVALFFPGFSLVASDQFPGWGPGAFVASGTWLLSAVAVVILFLIGGLTAIFEGM</sequence>
<name>A0AC61U0L4_9MICO</name>
<dbReference type="Proteomes" id="UP001059663">
    <property type="component" value="Chromosome"/>
</dbReference>
<evidence type="ECO:0000313" key="2">
    <source>
        <dbReference type="Proteomes" id="UP001059663"/>
    </source>
</evidence>